<reference evidence="2" key="1">
    <citation type="submission" date="2016-05" db="EMBL/GenBank/DDBJ databases">
        <authorList>
            <person name="Lavstsen T."/>
            <person name="Jespersen J.S."/>
        </authorList>
    </citation>
    <scope>NUCLEOTIDE SEQUENCE</scope>
    <source>
        <tissue evidence="2">Brain</tissue>
    </source>
</reference>
<reference evidence="2" key="2">
    <citation type="submission" date="2016-06" db="EMBL/GenBank/DDBJ databases">
        <title>The genome of a short-lived fish provides insights into sex chromosome evolution and the genetic control of aging.</title>
        <authorList>
            <person name="Reichwald K."/>
            <person name="Felder M."/>
            <person name="Petzold A."/>
            <person name="Koch P."/>
            <person name="Groth M."/>
            <person name="Platzer M."/>
        </authorList>
    </citation>
    <scope>NUCLEOTIDE SEQUENCE</scope>
    <source>
        <tissue evidence="2">Brain</tissue>
    </source>
</reference>
<protein>
    <submittedName>
        <fullName evidence="2">Serine/threonine-protein phosphatase</fullName>
    </submittedName>
</protein>
<sequence length="60" mass="6826">TGQRIRRCGGGRRRATTQQQDCYLHLCARMNRSSTPCCALSVSFLFLLIFLFLSKSQISK</sequence>
<gene>
    <name evidence="2" type="primary">GSONMT00029983001</name>
</gene>
<feature type="non-terminal residue" evidence="2">
    <location>
        <position position="1"/>
    </location>
</feature>
<accession>A0A1A8PML0</accession>
<name>A0A1A8PML0_9TELE</name>
<dbReference type="AlphaFoldDB" id="A0A1A8PML0"/>
<evidence type="ECO:0000313" key="2">
    <source>
        <dbReference type="EMBL" id="SBR82483.1"/>
    </source>
</evidence>
<feature type="transmembrane region" description="Helical" evidence="1">
    <location>
        <begin position="33"/>
        <end position="53"/>
    </location>
</feature>
<keyword evidence="1" id="KW-0812">Transmembrane</keyword>
<keyword evidence="1" id="KW-1133">Transmembrane helix</keyword>
<keyword evidence="1" id="KW-0472">Membrane</keyword>
<organism evidence="2">
    <name type="scientific">Nothobranchius pienaari</name>
    <dbReference type="NCBI Taxonomy" id="704102"/>
    <lineage>
        <taxon>Eukaryota</taxon>
        <taxon>Metazoa</taxon>
        <taxon>Chordata</taxon>
        <taxon>Craniata</taxon>
        <taxon>Vertebrata</taxon>
        <taxon>Euteleostomi</taxon>
        <taxon>Actinopterygii</taxon>
        <taxon>Neopterygii</taxon>
        <taxon>Teleostei</taxon>
        <taxon>Neoteleostei</taxon>
        <taxon>Acanthomorphata</taxon>
        <taxon>Ovalentaria</taxon>
        <taxon>Atherinomorphae</taxon>
        <taxon>Cyprinodontiformes</taxon>
        <taxon>Nothobranchiidae</taxon>
        <taxon>Nothobranchius</taxon>
    </lineage>
</organism>
<proteinExistence type="predicted"/>
<dbReference type="EMBL" id="HAEG01008676">
    <property type="protein sequence ID" value="SBR82483.1"/>
    <property type="molecule type" value="Transcribed_RNA"/>
</dbReference>
<feature type="non-terminal residue" evidence="2">
    <location>
        <position position="60"/>
    </location>
</feature>
<evidence type="ECO:0000256" key="1">
    <source>
        <dbReference type="SAM" id="Phobius"/>
    </source>
</evidence>